<feature type="domain" description="EDRF1 TPR repeats region" evidence="2">
    <location>
        <begin position="26"/>
        <end position="120"/>
    </location>
</feature>
<feature type="domain" description="EDRF1 TPR repeats region" evidence="2">
    <location>
        <begin position="224"/>
        <end position="317"/>
    </location>
</feature>
<dbReference type="OrthoDB" id="419432at2759"/>
<keyword evidence="4" id="KW-1185">Reference proteome</keyword>
<proteinExistence type="predicted"/>
<sequence length="326" mass="36643">MCFATRHQGPKKIVVFPKWPYLLLICCRTLPADDARRKNMLLLSRLHYEKSSCLMLQLEHPLEFLRVQLERVALSEFQAQNASTYGGKLKPLQMALDLLLQCQPMLKVILEQAQAARVSLFSGESEQAHDECTEINPEIQIAREQNVDETCVSNVCEGSADETVKATEYSVHDTVTDKGMVHNSKSHTVDPTEVESILKEHVGNSGCDNREGCSKETQRNSGSDVPQNELENKEELAEEEEESSLVRLVEQRLQFVLRSLTKLCLSKTGSAKKDKESGNLAQMYKNLYSMTLRDSDKDTMSALVSHLVEVLATVNSVLSLQQQVTR</sequence>
<evidence type="ECO:0000313" key="3">
    <source>
        <dbReference type="EMBL" id="PNF29298.1"/>
    </source>
</evidence>
<dbReference type="AlphaFoldDB" id="A0A2J7QL67"/>
<feature type="region of interest" description="Disordered" evidence="1">
    <location>
        <begin position="203"/>
        <end position="240"/>
    </location>
</feature>
<comment type="caution">
    <text evidence="3">The sequence shown here is derived from an EMBL/GenBank/DDBJ whole genome shotgun (WGS) entry which is preliminary data.</text>
</comment>
<evidence type="ECO:0000259" key="2">
    <source>
        <dbReference type="Pfam" id="PF23723"/>
    </source>
</evidence>
<protein>
    <recommendedName>
        <fullName evidence="2">EDRF1 TPR repeats region domain-containing protein</fullName>
    </recommendedName>
</protein>
<accession>A0A2J7QL67</accession>
<evidence type="ECO:0000313" key="4">
    <source>
        <dbReference type="Proteomes" id="UP000235965"/>
    </source>
</evidence>
<organism evidence="3 4">
    <name type="scientific">Cryptotermes secundus</name>
    <dbReference type="NCBI Taxonomy" id="105785"/>
    <lineage>
        <taxon>Eukaryota</taxon>
        <taxon>Metazoa</taxon>
        <taxon>Ecdysozoa</taxon>
        <taxon>Arthropoda</taxon>
        <taxon>Hexapoda</taxon>
        <taxon>Insecta</taxon>
        <taxon>Pterygota</taxon>
        <taxon>Neoptera</taxon>
        <taxon>Polyneoptera</taxon>
        <taxon>Dictyoptera</taxon>
        <taxon>Blattodea</taxon>
        <taxon>Blattoidea</taxon>
        <taxon>Termitoidae</taxon>
        <taxon>Kalotermitidae</taxon>
        <taxon>Cryptotermitinae</taxon>
        <taxon>Cryptotermes</taxon>
    </lineage>
</organism>
<dbReference type="EMBL" id="NEVH01013254">
    <property type="protein sequence ID" value="PNF29298.1"/>
    <property type="molecule type" value="Genomic_DNA"/>
</dbReference>
<name>A0A2J7QL67_9NEOP</name>
<reference evidence="3 4" key="1">
    <citation type="submission" date="2017-12" db="EMBL/GenBank/DDBJ databases">
        <title>Hemimetabolous genomes reveal molecular basis of termite eusociality.</title>
        <authorList>
            <person name="Harrison M.C."/>
            <person name="Jongepier E."/>
            <person name="Robertson H.M."/>
            <person name="Arning N."/>
            <person name="Bitard-Feildel T."/>
            <person name="Chao H."/>
            <person name="Childers C.P."/>
            <person name="Dinh H."/>
            <person name="Doddapaneni H."/>
            <person name="Dugan S."/>
            <person name="Gowin J."/>
            <person name="Greiner C."/>
            <person name="Han Y."/>
            <person name="Hu H."/>
            <person name="Hughes D.S.T."/>
            <person name="Huylmans A.-K."/>
            <person name="Kemena C."/>
            <person name="Kremer L.P.M."/>
            <person name="Lee S.L."/>
            <person name="Lopez-Ezquerra A."/>
            <person name="Mallet L."/>
            <person name="Monroy-Kuhn J.M."/>
            <person name="Moser A."/>
            <person name="Murali S.C."/>
            <person name="Muzny D.M."/>
            <person name="Otani S."/>
            <person name="Piulachs M.-D."/>
            <person name="Poelchau M."/>
            <person name="Qu J."/>
            <person name="Schaub F."/>
            <person name="Wada-Katsumata A."/>
            <person name="Worley K.C."/>
            <person name="Xie Q."/>
            <person name="Ylla G."/>
            <person name="Poulsen M."/>
            <person name="Gibbs R.A."/>
            <person name="Schal C."/>
            <person name="Richards S."/>
            <person name="Belles X."/>
            <person name="Korb J."/>
            <person name="Bornberg-Bauer E."/>
        </authorList>
    </citation>
    <scope>NUCLEOTIDE SEQUENCE [LARGE SCALE GENOMIC DNA]</scope>
    <source>
        <tissue evidence="3">Whole body</tissue>
    </source>
</reference>
<dbReference type="InterPro" id="IPR056583">
    <property type="entry name" value="EDRF1_TPR"/>
</dbReference>
<evidence type="ECO:0000256" key="1">
    <source>
        <dbReference type="SAM" id="MobiDB-lite"/>
    </source>
</evidence>
<feature type="compositionally biased region" description="Basic and acidic residues" evidence="1">
    <location>
        <begin position="203"/>
        <end position="218"/>
    </location>
</feature>
<gene>
    <name evidence="3" type="ORF">B7P43_G08945</name>
</gene>
<dbReference type="Proteomes" id="UP000235965">
    <property type="component" value="Unassembled WGS sequence"/>
</dbReference>
<dbReference type="Pfam" id="PF23723">
    <property type="entry name" value="TPR_EDRF1"/>
    <property type="match status" value="2"/>
</dbReference>